<name>A0A8E0RYF7_9TREM</name>
<keyword evidence="1" id="KW-1133">Transmembrane helix</keyword>
<dbReference type="Proteomes" id="UP000728185">
    <property type="component" value="Unassembled WGS sequence"/>
</dbReference>
<protein>
    <submittedName>
        <fullName evidence="2">Uncharacterized protein</fullName>
    </submittedName>
</protein>
<dbReference type="AlphaFoldDB" id="A0A8E0RYF7"/>
<comment type="caution">
    <text evidence="2">The sequence shown here is derived from an EMBL/GenBank/DDBJ whole genome shotgun (WGS) entry which is preliminary data.</text>
</comment>
<evidence type="ECO:0000313" key="3">
    <source>
        <dbReference type="Proteomes" id="UP000728185"/>
    </source>
</evidence>
<keyword evidence="3" id="KW-1185">Reference proteome</keyword>
<gene>
    <name evidence="2" type="ORF">FBUS_06200</name>
</gene>
<evidence type="ECO:0000256" key="1">
    <source>
        <dbReference type="SAM" id="Phobius"/>
    </source>
</evidence>
<feature type="transmembrane region" description="Helical" evidence="1">
    <location>
        <begin position="28"/>
        <end position="48"/>
    </location>
</feature>
<dbReference type="EMBL" id="LUCM01002696">
    <property type="protein sequence ID" value="KAA0196973.1"/>
    <property type="molecule type" value="Genomic_DNA"/>
</dbReference>
<sequence>MSHGGRVEADRPYLAKTYSRKMPKSRSWAHLIVVLIAMLLSDTAVQWVETRLTVTGMRVPSGSSHVSMEQMRVHSLWTPPSYFAETGSNEEIALKKRSPTYDPRTWGQSNDYFGPLEVMDARNVNDEGLKKTIERQATSLFDDETALSRMIQQMDAYYLTYGRPR</sequence>
<evidence type="ECO:0000313" key="2">
    <source>
        <dbReference type="EMBL" id="KAA0196973.1"/>
    </source>
</evidence>
<keyword evidence="1" id="KW-0472">Membrane</keyword>
<organism evidence="2 3">
    <name type="scientific">Fasciolopsis buskii</name>
    <dbReference type="NCBI Taxonomy" id="27845"/>
    <lineage>
        <taxon>Eukaryota</taxon>
        <taxon>Metazoa</taxon>
        <taxon>Spiralia</taxon>
        <taxon>Lophotrochozoa</taxon>
        <taxon>Platyhelminthes</taxon>
        <taxon>Trematoda</taxon>
        <taxon>Digenea</taxon>
        <taxon>Plagiorchiida</taxon>
        <taxon>Echinostomata</taxon>
        <taxon>Echinostomatoidea</taxon>
        <taxon>Fasciolidae</taxon>
        <taxon>Fasciolopsis</taxon>
    </lineage>
</organism>
<dbReference type="OrthoDB" id="6245704at2759"/>
<keyword evidence="1" id="KW-0812">Transmembrane</keyword>
<proteinExistence type="predicted"/>
<reference evidence="2" key="1">
    <citation type="submission" date="2019-05" db="EMBL/GenBank/DDBJ databases">
        <title>Annotation for the trematode Fasciolopsis buski.</title>
        <authorList>
            <person name="Choi Y.-J."/>
        </authorList>
    </citation>
    <scope>NUCLEOTIDE SEQUENCE</scope>
    <source>
        <strain evidence="2">HT</strain>
        <tissue evidence="2">Whole worm</tissue>
    </source>
</reference>
<accession>A0A8E0RYF7</accession>